<dbReference type="SUPFAM" id="SSF54001">
    <property type="entry name" value="Cysteine proteinases"/>
    <property type="match status" value="1"/>
</dbReference>
<protein>
    <submittedName>
        <fullName evidence="2">Transglutaminase-like putative cysteine protease</fullName>
    </submittedName>
</protein>
<keyword evidence="3" id="KW-1185">Reference proteome</keyword>
<dbReference type="PANTHER" id="PTHR33490:SF6">
    <property type="entry name" value="SLL1049 PROTEIN"/>
    <property type="match status" value="1"/>
</dbReference>
<dbReference type="SMART" id="SM00460">
    <property type="entry name" value="TGc"/>
    <property type="match status" value="1"/>
</dbReference>
<keyword evidence="2" id="KW-0645">Protease</keyword>
<dbReference type="EMBL" id="JACBZX010000001">
    <property type="protein sequence ID" value="NYG38494.1"/>
    <property type="molecule type" value="Genomic_DNA"/>
</dbReference>
<accession>A0A852XDH6</accession>
<gene>
    <name evidence="2" type="ORF">BJY28_002963</name>
</gene>
<evidence type="ECO:0000313" key="2">
    <source>
        <dbReference type="EMBL" id="NYG38494.1"/>
    </source>
</evidence>
<proteinExistence type="predicted"/>
<dbReference type="InterPro" id="IPR013589">
    <property type="entry name" value="Bac_transglu_N"/>
</dbReference>
<dbReference type="Pfam" id="PF01841">
    <property type="entry name" value="Transglut_core"/>
    <property type="match status" value="1"/>
</dbReference>
<dbReference type="InterPro" id="IPR002931">
    <property type="entry name" value="Transglutaminase-like"/>
</dbReference>
<dbReference type="GO" id="GO:0006508">
    <property type="term" value="P:proteolysis"/>
    <property type="evidence" value="ECO:0007669"/>
    <property type="project" value="UniProtKB-KW"/>
</dbReference>
<evidence type="ECO:0000313" key="3">
    <source>
        <dbReference type="Proteomes" id="UP000592181"/>
    </source>
</evidence>
<dbReference type="Gene3D" id="3.10.620.30">
    <property type="match status" value="1"/>
</dbReference>
<evidence type="ECO:0000259" key="1">
    <source>
        <dbReference type="SMART" id="SM00460"/>
    </source>
</evidence>
<dbReference type="Proteomes" id="UP000592181">
    <property type="component" value="Unassembled WGS sequence"/>
</dbReference>
<dbReference type="GO" id="GO:0008233">
    <property type="term" value="F:peptidase activity"/>
    <property type="evidence" value="ECO:0007669"/>
    <property type="project" value="UniProtKB-KW"/>
</dbReference>
<dbReference type="PANTHER" id="PTHR33490">
    <property type="entry name" value="BLR5614 PROTEIN-RELATED"/>
    <property type="match status" value="1"/>
</dbReference>
<sequence length="282" mass="31462">MSTRRHRIVHRTTMTYDGEVTASHNELRMIPVTEPGQTTLESRVKVRPLTWSHVYTDHWGTEVMAMESQTPHRSLEIEATSLVERFEVPAEDEAGGWAALEDERLRDRLSEYLDITERTQPADGLVELAEGVRSEESSGAAARLLVERIHERMTYQRGITGVQDTAAVAWGHGKGVCQDFAHITLGALRSISVPARYVSGYTTQDAVRSEPGSTEVGESHAWVEYWDGDWYGLDPTNLTPVGLDHVVVARGRDYDDVAPFRGMYVGPELVDLSVEVAISRIT</sequence>
<organism evidence="2 3">
    <name type="scientific">Janibacter alkaliphilus</name>
    <dbReference type="NCBI Taxonomy" id="1069963"/>
    <lineage>
        <taxon>Bacteria</taxon>
        <taxon>Bacillati</taxon>
        <taxon>Actinomycetota</taxon>
        <taxon>Actinomycetes</taxon>
        <taxon>Micrococcales</taxon>
        <taxon>Intrasporangiaceae</taxon>
        <taxon>Janibacter</taxon>
    </lineage>
</organism>
<dbReference type="Pfam" id="PF08379">
    <property type="entry name" value="Bact_transglu_N"/>
    <property type="match status" value="1"/>
</dbReference>
<dbReference type="InterPro" id="IPR038765">
    <property type="entry name" value="Papain-like_cys_pep_sf"/>
</dbReference>
<feature type="domain" description="Transglutaminase-like" evidence="1">
    <location>
        <begin position="169"/>
        <end position="237"/>
    </location>
</feature>
<dbReference type="RefSeq" id="WP_179463680.1">
    <property type="nucleotide sequence ID" value="NZ_JACBZX010000001.1"/>
</dbReference>
<keyword evidence="2" id="KW-0378">Hydrolase</keyword>
<dbReference type="AlphaFoldDB" id="A0A852XDH6"/>
<reference evidence="2 3" key="1">
    <citation type="submission" date="2020-07" db="EMBL/GenBank/DDBJ databases">
        <title>Sequencing the genomes of 1000 actinobacteria strains.</title>
        <authorList>
            <person name="Klenk H.-P."/>
        </authorList>
    </citation>
    <scope>NUCLEOTIDE SEQUENCE [LARGE SCALE GENOMIC DNA]</scope>
    <source>
        <strain evidence="2 3">DSM 24723</strain>
    </source>
</reference>
<name>A0A852XDH6_9MICO</name>
<comment type="caution">
    <text evidence="2">The sequence shown here is derived from an EMBL/GenBank/DDBJ whole genome shotgun (WGS) entry which is preliminary data.</text>
</comment>